<sequence>MSSGFPRITFCPARSQSGLETGKGHFYRCGSIGCQAGPMDVSRIGRLAGSFGSVACAGDLSGVSDARDMSPARPVENGRAPALSPIANVGPARTGESPGQVSSEPRTSLVLCDEVSNDDGQKHPGQDGQDDF</sequence>
<dbReference type="AlphaFoldDB" id="A0A2T5BW16"/>
<gene>
    <name evidence="2" type="ORF">C8N32_10125</name>
</gene>
<evidence type="ECO:0000313" key="2">
    <source>
        <dbReference type="EMBL" id="PTN03832.1"/>
    </source>
</evidence>
<dbReference type="EMBL" id="QAAA01000001">
    <property type="protein sequence ID" value="PTN03832.1"/>
    <property type="molecule type" value="Genomic_DNA"/>
</dbReference>
<protein>
    <submittedName>
        <fullName evidence="2">Uncharacterized protein</fullName>
    </submittedName>
</protein>
<accession>A0A2T5BW16</accession>
<reference evidence="2 3" key="1">
    <citation type="submission" date="2018-04" db="EMBL/GenBank/DDBJ databases">
        <title>Genomic Encyclopedia of Archaeal and Bacterial Type Strains, Phase II (KMG-II): from individual species to whole genera.</title>
        <authorList>
            <person name="Goeker M."/>
        </authorList>
    </citation>
    <scope>NUCLEOTIDE SEQUENCE [LARGE SCALE GENOMIC DNA]</scope>
    <source>
        <strain evidence="2 3">DSM 18064</strain>
    </source>
</reference>
<evidence type="ECO:0000313" key="3">
    <source>
        <dbReference type="Proteomes" id="UP000243859"/>
    </source>
</evidence>
<proteinExistence type="predicted"/>
<feature type="region of interest" description="Disordered" evidence="1">
    <location>
        <begin position="62"/>
        <end position="132"/>
    </location>
</feature>
<feature type="compositionally biased region" description="Polar residues" evidence="1">
    <location>
        <begin position="97"/>
        <end position="106"/>
    </location>
</feature>
<keyword evidence="3" id="KW-1185">Reference proteome</keyword>
<dbReference type="Proteomes" id="UP000243859">
    <property type="component" value="Unassembled WGS sequence"/>
</dbReference>
<organism evidence="2 3">
    <name type="scientific">Rhodovulum imhoffii</name>
    <dbReference type="NCBI Taxonomy" id="365340"/>
    <lineage>
        <taxon>Bacteria</taxon>
        <taxon>Pseudomonadati</taxon>
        <taxon>Pseudomonadota</taxon>
        <taxon>Alphaproteobacteria</taxon>
        <taxon>Rhodobacterales</taxon>
        <taxon>Paracoccaceae</taxon>
        <taxon>Rhodovulum</taxon>
    </lineage>
</organism>
<name>A0A2T5BW16_9RHOB</name>
<evidence type="ECO:0000256" key="1">
    <source>
        <dbReference type="SAM" id="MobiDB-lite"/>
    </source>
</evidence>
<comment type="caution">
    <text evidence="2">The sequence shown here is derived from an EMBL/GenBank/DDBJ whole genome shotgun (WGS) entry which is preliminary data.</text>
</comment>